<protein>
    <submittedName>
        <fullName evidence="1">Uncharacterized protein</fullName>
    </submittedName>
</protein>
<comment type="caution">
    <text evidence="1">The sequence shown here is derived from an EMBL/GenBank/DDBJ whole genome shotgun (WGS) entry which is preliminary data.</text>
</comment>
<sequence>MEYDLIGCSITSRWRHQNWDGFGTFPLASGWERMSALANLKWSCIQKTHSQSSMPPVSLMQLVDGIAHNQSL</sequence>
<proteinExistence type="predicted"/>
<evidence type="ECO:0000313" key="1">
    <source>
        <dbReference type="EMBL" id="VEL16967.1"/>
    </source>
</evidence>
<name>A0A3S5FD68_9PLAT</name>
<accession>A0A3S5FD68</accession>
<keyword evidence="2" id="KW-1185">Reference proteome</keyword>
<organism evidence="1 2">
    <name type="scientific">Protopolystoma xenopodis</name>
    <dbReference type="NCBI Taxonomy" id="117903"/>
    <lineage>
        <taxon>Eukaryota</taxon>
        <taxon>Metazoa</taxon>
        <taxon>Spiralia</taxon>
        <taxon>Lophotrochozoa</taxon>
        <taxon>Platyhelminthes</taxon>
        <taxon>Monogenea</taxon>
        <taxon>Polyopisthocotylea</taxon>
        <taxon>Polystomatidea</taxon>
        <taxon>Polystomatidae</taxon>
        <taxon>Protopolystoma</taxon>
    </lineage>
</organism>
<gene>
    <name evidence="1" type="ORF">PXEA_LOCUS10407</name>
</gene>
<reference evidence="1" key="1">
    <citation type="submission" date="2018-11" db="EMBL/GenBank/DDBJ databases">
        <authorList>
            <consortium name="Pathogen Informatics"/>
        </authorList>
    </citation>
    <scope>NUCLEOTIDE SEQUENCE</scope>
</reference>
<dbReference type="EMBL" id="CAAALY010030534">
    <property type="protein sequence ID" value="VEL16967.1"/>
    <property type="molecule type" value="Genomic_DNA"/>
</dbReference>
<dbReference type="AlphaFoldDB" id="A0A3S5FD68"/>
<evidence type="ECO:0000313" key="2">
    <source>
        <dbReference type="Proteomes" id="UP000784294"/>
    </source>
</evidence>
<dbReference type="Proteomes" id="UP000784294">
    <property type="component" value="Unassembled WGS sequence"/>
</dbReference>